<keyword evidence="3" id="KW-0479">Metal-binding</keyword>
<dbReference type="STRING" id="309803.CTN_0566"/>
<dbReference type="Proteomes" id="UP000000445">
    <property type="component" value="Chromosome"/>
</dbReference>
<evidence type="ECO:0000256" key="3">
    <source>
        <dbReference type="ARBA" id="ARBA00022723"/>
    </source>
</evidence>
<dbReference type="SUPFAM" id="SSF53807">
    <property type="entry name" value="Helical backbone' metal receptor"/>
    <property type="match status" value="1"/>
</dbReference>
<accession>B9K709</accession>
<dbReference type="Gene3D" id="3.40.50.1980">
    <property type="entry name" value="Nitrogenase molybdenum iron protein domain"/>
    <property type="match status" value="2"/>
</dbReference>
<keyword evidence="2" id="KW-0813">Transport</keyword>
<dbReference type="KEGG" id="tna:CTN_0566"/>
<dbReference type="InterPro" id="IPR006127">
    <property type="entry name" value="ZnuA-like"/>
</dbReference>
<dbReference type="Pfam" id="PF01297">
    <property type="entry name" value="ZnuA"/>
    <property type="match status" value="1"/>
</dbReference>
<dbReference type="EMBL" id="CP000916">
    <property type="protein sequence ID" value="ACM22742.1"/>
    <property type="molecule type" value="Genomic_DNA"/>
</dbReference>
<dbReference type="GO" id="GO:0030001">
    <property type="term" value="P:metal ion transport"/>
    <property type="evidence" value="ECO:0007669"/>
    <property type="project" value="InterPro"/>
</dbReference>
<protein>
    <submittedName>
        <fullName evidence="5">Uncharacterized periplasmic metal-binding protein</fullName>
    </submittedName>
</protein>
<dbReference type="InterPro" id="IPR050492">
    <property type="entry name" value="Bact_metal-bind_prot9"/>
</dbReference>
<name>B9K709_THENN</name>
<dbReference type="eggNOG" id="COG0803">
    <property type="taxonomic scope" value="Bacteria"/>
</dbReference>
<dbReference type="PANTHER" id="PTHR42953">
    <property type="entry name" value="HIGH-AFFINITY ZINC UPTAKE SYSTEM PROTEIN ZNUA-RELATED"/>
    <property type="match status" value="1"/>
</dbReference>
<gene>
    <name evidence="5" type="ordered locus">CTN_0566</name>
</gene>
<proteinExistence type="predicted"/>
<reference evidence="5 6" key="1">
    <citation type="journal article" date="2009" name="Biosci. Biotechnol. Biochem.">
        <title>WeGAS: a web-based microbial genome annotation system.</title>
        <authorList>
            <person name="Lee D."/>
            <person name="Seo H."/>
            <person name="Park C."/>
            <person name="Park K."/>
        </authorList>
    </citation>
    <scope>NUCLEOTIDE SEQUENCE [LARGE SCALE GENOMIC DNA]</scope>
    <source>
        <strain evidence="6">ATCC 49049 / DSM 4359 / NBRC 107923 / NS-E</strain>
    </source>
</reference>
<comment type="subcellular location">
    <subcellularLocation>
        <location evidence="1">Cell envelope</location>
    </subcellularLocation>
</comment>
<dbReference type="GO" id="GO:0030313">
    <property type="term" value="C:cell envelope"/>
    <property type="evidence" value="ECO:0007669"/>
    <property type="project" value="UniProtKB-SubCell"/>
</dbReference>
<sequence>MILMKRLFFVLILTLGLLAFSEKVVVTINPYYLLVSQILGDDSNVVLLVPPNANPHLFSLKPTDARTLEEADLIVANGMGLEPYLKRYSEKTVYVSDFIPEILLEGENPHVWLDPFFLKYHIVPGLYRVLSERFPEKRQEIEQNTKNLIEELNEVIMESFRIFSPHRGKIVVMSHPSFLYLFEEFGLKLLSLSSGHEHAASFSTIREILEKKNQIVALFREPQQPGEMLSSLEKELKMNSFVLDPLGTGGERTISELLKKNLKTIEEALR</sequence>
<organism evidence="5 6">
    <name type="scientific">Thermotoga neapolitana (strain ATCC 49049 / DSM 4359 / NBRC 107923 / NS-E)</name>
    <dbReference type="NCBI Taxonomy" id="309803"/>
    <lineage>
        <taxon>Bacteria</taxon>
        <taxon>Thermotogati</taxon>
        <taxon>Thermotogota</taxon>
        <taxon>Thermotogae</taxon>
        <taxon>Thermotogales</taxon>
        <taxon>Thermotogaceae</taxon>
        <taxon>Thermotoga</taxon>
    </lineage>
</organism>
<dbReference type="AlphaFoldDB" id="B9K709"/>
<dbReference type="RefSeq" id="WP_015919061.1">
    <property type="nucleotide sequence ID" value="NC_011978.1"/>
</dbReference>
<evidence type="ECO:0000256" key="2">
    <source>
        <dbReference type="ARBA" id="ARBA00022448"/>
    </source>
</evidence>
<evidence type="ECO:0000256" key="1">
    <source>
        <dbReference type="ARBA" id="ARBA00004196"/>
    </source>
</evidence>
<dbReference type="PANTHER" id="PTHR42953:SF1">
    <property type="entry name" value="METAL-BINDING PROTEIN HI_0362-RELATED"/>
    <property type="match status" value="1"/>
</dbReference>
<dbReference type="HOGENOM" id="CLU_016838_1_0_0"/>
<evidence type="ECO:0000256" key="4">
    <source>
        <dbReference type="ARBA" id="ARBA00022729"/>
    </source>
</evidence>
<evidence type="ECO:0000313" key="6">
    <source>
        <dbReference type="Proteomes" id="UP000000445"/>
    </source>
</evidence>
<keyword evidence="6" id="KW-1185">Reference proteome</keyword>
<dbReference type="GO" id="GO:0046872">
    <property type="term" value="F:metal ion binding"/>
    <property type="evidence" value="ECO:0007669"/>
    <property type="project" value="UniProtKB-KW"/>
</dbReference>
<evidence type="ECO:0000313" key="5">
    <source>
        <dbReference type="EMBL" id="ACM22742.1"/>
    </source>
</evidence>
<keyword evidence="4" id="KW-0732">Signal</keyword>